<proteinExistence type="inferred from homology"/>
<name>A0A061JP61_STUST</name>
<accession>A0A061JP61</accession>
<dbReference type="EMBL" id="AMCZ02000010">
    <property type="protein sequence ID" value="EWC41506.1"/>
    <property type="molecule type" value="Genomic_DNA"/>
</dbReference>
<dbReference type="InterPro" id="IPR006531">
    <property type="entry name" value="Gp5/Vgr_OB"/>
</dbReference>
<dbReference type="HOGENOM" id="CLU_004121_7_0_6"/>
<dbReference type="SUPFAM" id="SSF69279">
    <property type="entry name" value="Phage tail proteins"/>
    <property type="match status" value="2"/>
</dbReference>
<evidence type="ECO:0000259" key="5">
    <source>
        <dbReference type="Pfam" id="PF22178"/>
    </source>
</evidence>
<feature type="domain" description="Gp5/Type VI secretion system Vgr C-terminal trimerisation" evidence="5">
    <location>
        <begin position="473"/>
        <end position="577"/>
    </location>
</feature>
<dbReference type="AlphaFoldDB" id="A0A061JP61"/>
<dbReference type="Gene3D" id="3.55.50.10">
    <property type="entry name" value="Baseplate protein-like domains"/>
    <property type="match status" value="1"/>
</dbReference>
<dbReference type="eggNOG" id="COG3501">
    <property type="taxonomic scope" value="Bacteria"/>
</dbReference>
<dbReference type="Gene3D" id="2.30.110.50">
    <property type="match status" value="1"/>
</dbReference>
<dbReference type="InterPro" id="IPR054030">
    <property type="entry name" value="Gp5_Vgr_C"/>
</dbReference>
<dbReference type="NCBIfam" id="TIGR03361">
    <property type="entry name" value="VI_Rhs_Vgr"/>
    <property type="match status" value="1"/>
</dbReference>
<dbReference type="InterPro" id="IPR050708">
    <property type="entry name" value="T6SS_VgrG/RHS"/>
</dbReference>
<evidence type="ECO:0000256" key="3">
    <source>
        <dbReference type="ARBA" id="ARBA00022525"/>
    </source>
</evidence>
<dbReference type="InterPro" id="IPR037026">
    <property type="entry name" value="Vgr_OB-fold_dom_sf"/>
</dbReference>
<dbReference type="RefSeq" id="WP_024161879.1">
    <property type="nucleotide sequence ID" value="NZ_KK020676.1"/>
</dbReference>
<reference evidence="6 7" key="1">
    <citation type="journal article" date="2013" name="Genome Announc.">
        <title>Draft Genome of the Nitrogen-Fixing Bacterium Pseudomonas stutzeri Strain KOS6 Isolated from Industrial Hydrocarbon Sludge.</title>
        <authorList>
            <person name="Grigoryeva T.V."/>
            <person name="Laikov A.V."/>
            <person name="Naumova R.P."/>
            <person name="Manolov A.I."/>
            <person name="Larin A.K."/>
            <person name="Karpova I.Y."/>
            <person name="Semashko T.A."/>
            <person name="Alexeev D.G."/>
            <person name="Kostryukova E.S."/>
            <person name="Muller R."/>
            <person name="Govorun V.M."/>
        </authorList>
    </citation>
    <scope>NUCLEOTIDE SEQUENCE [LARGE SCALE GENOMIC DNA]</scope>
    <source>
        <strain evidence="6 7">KOS6</strain>
    </source>
</reference>
<dbReference type="Pfam" id="PF04717">
    <property type="entry name" value="Phage_base_V"/>
    <property type="match status" value="1"/>
</dbReference>
<comment type="subcellular location">
    <subcellularLocation>
        <location evidence="1">Secreted</location>
    </subcellularLocation>
</comment>
<dbReference type="InterPro" id="IPR017847">
    <property type="entry name" value="T6SS_RhsGE_Vgr_subset"/>
</dbReference>
<organism evidence="6 7">
    <name type="scientific">Stutzerimonas stutzeri KOS6</name>
    <dbReference type="NCBI Taxonomy" id="1218352"/>
    <lineage>
        <taxon>Bacteria</taxon>
        <taxon>Pseudomonadati</taxon>
        <taxon>Pseudomonadota</taxon>
        <taxon>Gammaproteobacteria</taxon>
        <taxon>Pseudomonadales</taxon>
        <taxon>Pseudomonadaceae</taxon>
        <taxon>Stutzerimonas</taxon>
    </lineage>
</organism>
<dbReference type="Gene3D" id="2.40.50.230">
    <property type="entry name" value="Gp5 N-terminal domain"/>
    <property type="match status" value="1"/>
</dbReference>
<dbReference type="SUPFAM" id="SSF69349">
    <property type="entry name" value="Phage fibre proteins"/>
    <property type="match status" value="1"/>
</dbReference>
<evidence type="ECO:0000313" key="7">
    <source>
        <dbReference type="Proteomes" id="UP000026923"/>
    </source>
</evidence>
<dbReference type="Pfam" id="PF22178">
    <property type="entry name" value="Gp5_trimer_C"/>
    <property type="match status" value="1"/>
</dbReference>
<comment type="caution">
    <text evidence="6">The sequence shown here is derived from an EMBL/GenBank/DDBJ whole genome shotgun (WGS) entry which is preliminary data.</text>
</comment>
<dbReference type="PANTHER" id="PTHR32305">
    <property type="match status" value="1"/>
</dbReference>
<evidence type="ECO:0000259" key="4">
    <source>
        <dbReference type="Pfam" id="PF04717"/>
    </source>
</evidence>
<comment type="similarity">
    <text evidence="2">Belongs to the VgrG protein family.</text>
</comment>
<evidence type="ECO:0000256" key="2">
    <source>
        <dbReference type="ARBA" id="ARBA00005558"/>
    </source>
</evidence>
<feature type="domain" description="Gp5/Type VI secretion system Vgr protein OB-fold" evidence="4">
    <location>
        <begin position="388"/>
        <end position="455"/>
    </location>
</feature>
<dbReference type="Gene3D" id="4.10.220.110">
    <property type="match status" value="1"/>
</dbReference>
<dbReference type="InterPro" id="IPR006533">
    <property type="entry name" value="T6SS_Vgr_RhsGE"/>
</dbReference>
<evidence type="ECO:0000256" key="1">
    <source>
        <dbReference type="ARBA" id="ARBA00004613"/>
    </source>
</evidence>
<sequence length="692" mass="77970">MFNPANQVHFTLALEGIEHDFKVLEFQGREAISQPYRFDLELVSKRPDLDLESLLHRPAFLAFDPDGSGIHGLVHQAAQGESGKRLTRYRLTLVPQLAYLAHRSNQRIFQHLSMPQIVARVLEEHGIQADAYRFQLGPVIYPEREYCVQYDETDLHFIQRLCEEEGIHYHFQHDGNGHVLVFGDDQTVFPRLTATAYQQDSGLVADQPVIKRFGLRLETRTSRVTRRDYDFEKPRLTMEAAFHSDFQPDLEDYDYPGRFTERARGKHLSQRALERHRHDYRLAEGDSDQPQLASGHFLPLGEHPRREWNALWLLNEVRHEGKQPQVLEESVTSHVDSSDGFVQGYRNHFSATPWDIPFRPALRHPKPKVLGSQTAVVTGPASEEIHCDQYGRVKVQFHWDRHGQADDKTSCWLRVSSSWAGDRYGGIAIPRVGMEVLVTFLEGDPDQPLLTGCLYHKEHQVPYDLPANKTRTVFKTLSSPGGGGYNELRIEDKKGEEQIYLHAQRDWDENIEHDQKIRVGHERHDTVEANSYSEFRAEEHRTTHADRKTEVRANDHLTVGNSQHVKIGTGQFIEAGNEIHYYAGSKVVIDAGMELTASGGGSFLKLDPSGVTLSGATIKMNSGGSAGTGSGVNVIAPRIPWAADQDKAGAKPKLALANTQLQLARKARQIAASRCPICEACRAGMCEVGGGR</sequence>
<dbReference type="PANTHER" id="PTHR32305:SF15">
    <property type="entry name" value="PROTEIN RHSA-RELATED"/>
    <property type="match status" value="1"/>
</dbReference>
<protein>
    <submittedName>
        <fullName evidence="6">Type IV secretion protein Rhs</fullName>
    </submittedName>
</protein>
<dbReference type="Pfam" id="PF05954">
    <property type="entry name" value="Phage_GPD"/>
    <property type="match status" value="1"/>
</dbReference>
<dbReference type="NCBIfam" id="TIGR01646">
    <property type="entry name" value="vgr_GE"/>
    <property type="match status" value="1"/>
</dbReference>
<keyword evidence="3" id="KW-0964">Secreted</keyword>
<dbReference type="GO" id="GO:0005576">
    <property type="term" value="C:extracellular region"/>
    <property type="evidence" value="ECO:0007669"/>
    <property type="project" value="UniProtKB-SubCell"/>
</dbReference>
<gene>
    <name evidence="6" type="ORF">B597_010055</name>
</gene>
<dbReference type="OrthoDB" id="9762420at2"/>
<evidence type="ECO:0000313" key="6">
    <source>
        <dbReference type="EMBL" id="EWC41506.1"/>
    </source>
</evidence>
<dbReference type="Proteomes" id="UP000026923">
    <property type="component" value="Unassembled WGS sequence"/>
</dbReference>
<dbReference type="SUPFAM" id="SSF69255">
    <property type="entry name" value="gp5 N-terminal domain-like"/>
    <property type="match status" value="1"/>
</dbReference>